<evidence type="ECO:0000313" key="3">
    <source>
        <dbReference type="Proteomes" id="UP000886884"/>
    </source>
</evidence>
<evidence type="ECO:0000313" key="2">
    <source>
        <dbReference type="EMBL" id="HIV29012.1"/>
    </source>
</evidence>
<organism evidence="2 3">
    <name type="scientific">Candidatus Ornithocaccomicrobium faecavium</name>
    <dbReference type="NCBI Taxonomy" id="2840890"/>
    <lineage>
        <taxon>Bacteria</taxon>
        <taxon>Bacillati</taxon>
        <taxon>Bacillota</taxon>
        <taxon>Clostridia</taxon>
        <taxon>Candidatus Ornithocaccomicrobium</taxon>
    </lineage>
</organism>
<protein>
    <recommendedName>
        <fullName evidence="4">BppU N-terminal domain-containing protein</fullName>
    </recommendedName>
</protein>
<comment type="caution">
    <text evidence="2">The sequence shown here is derived from an EMBL/GenBank/DDBJ whole genome shotgun (WGS) entry which is preliminary data.</text>
</comment>
<sequence length="258" mass="27336">MANNWLIEQEIDLQRGAQAPQVWPNALMLCGDNNAHTWRVTVLDGGEAAQVTGSVTGYFVRPDGNTVAVQGSMTGNVASVVLAQACYAQEGDVKAVLRLSVSTGAKVTLAALILPVRNVLTDSIIDPGNVIPSLDDLLAQIASMEQLEDDISSAESARASAEQGRVTAEQGRVTAETARANAEDDREEAETARVNAEDDRVEAETDRATAEQGRVTAEQGRVSAEQQRVAAENERAALGISVVDGALCVTYNEQEEAT</sequence>
<reference evidence="2" key="2">
    <citation type="journal article" date="2021" name="PeerJ">
        <title>Extensive microbial diversity within the chicken gut microbiome revealed by metagenomics and culture.</title>
        <authorList>
            <person name="Gilroy R."/>
            <person name="Ravi A."/>
            <person name="Getino M."/>
            <person name="Pursley I."/>
            <person name="Horton D.L."/>
            <person name="Alikhan N.F."/>
            <person name="Baker D."/>
            <person name="Gharbi K."/>
            <person name="Hall N."/>
            <person name="Watson M."/>
            <person name="Adriaenssens E.M."/>
            <person name="Foster-Nyarko E."/>
            <person name="Jarju S."/>
            <person name="Secka A."/>
            <person name="Antonio M."/>
            <person name="Oren A."/>
            <person name="Chaudhuri R.R."/>
            <person name="La Ragione R."/>
            <person name="Hildebrand F."/>
            <person name="Pallen M.J."/>
        </authorList>
    </citation>
    <scope>NUCLEOTIDE SEQUENCE</scope>
    <source>
        <strain evidence="2">CHK183-6373</strain>
    </source>
</reference>
<dbReference type="Proteomes" id="UP000886884">
    <property type="component" value="Unassembled WGS sequence"/>
</dbReference>
<dbReference type="EMBL" id="DVOT01000246">
    <property type="protein sequence ID" value="HIV29012.1"/>
    <property type="molecule type" value="Genomic_DNA"/>
</dbReference>
<reference evidence="2" key="1">
    <citation type="submission" date="2020-10" db="EMBL/GenBank/DDBJ databases">
        <authorList>
            <person name="Gilroy R."/>
        </authorList>
    </citation>
    <scope>NUCLEOTIDE SEQUENCE</scope>
    <source>
        <strain evidence="2">CHK183-6373</strain>
    </source>
</reference>
<evidence type="ECO:0008006" key="4">
    <source>
        <dbReference type="Google" id="ProtNLM"/>
    </source>
</evidence>
<feature type="region of interest" description="Disordered" evidence="1">
    <location>
        <begin position="150"/>
        <end position="221"/>
    </location>
</feature>
<dbReference type="AlphaFoldDB" id="A0A9D1PAG3"/>
<name>A0A9D1PAG3_9FIRM</name>
<evidence type="ECO:0000256" key="1">
    <source>
        <dbReference type="SAM" id="MobiDB-lite"/>
    </source>
</evidence>
<proteinExistence type="predicted"/>
<gene>
    <name evidence="2" type="ORF">IAA64_13700</name>
</gene>
<accession>A0A9D1PAG3</accession>
<feature type="compositionally biased region" description="Low complexity" evidence="1">
    <location>
        <begin position="153"/>
        <end position="162"/>
    </location>
</feature>
<feature type="compositionally biased region" description="Basic and acidic residues" evidence="1">
    <location>
        <begin position="189"/>
        <end position="209"/>
    </location>
</feature>